<dbReference type="RefSeq" id="WP_111503695.1">
    <property type="nucleotide sequence ID" value="NZ_QKYN01000089.1"/>
</dbReference>
<dbReference type="SUPFAM" id="SSF52518">
    <property type="entry name" value="Thiamin diphosphate-binding fold (THDP-binding)"/>
    <property type="match status" value="1"/>
</dbReference>
<reference evidence="10 11" key="1">
    <citation type="submission" date="2018-06" db="EMBL/GenBank/DDBJ databases">
        <title>Streptacidiphilus pinicola sp. nov., isolated from pine grove soil.</title>
        <authorList>
            <person name="Roh S.G."/>
            <person name="Park S."/>
            <person name="Kim M.-K."/>
            <person name="Yun B.-R."/>
            <person name="Park J."/>
            <person name="Kim M.J."/>
            <person name="Kim Y.S."/>
            <person name="Kim S.B."/>
        </authorList>
    </citation>
    <scope>NUCLEOTIDE SEQUENCE [LARGE SCALE GENOMIC DNA]</scope>
    <source>
        <strain evidence="10 11">MMS16-CNU450</strain>
    </source>
</reference>
<organism evidence="10 11">
    <name type="scientific">Streptacidiphilus pinicola</name>
    <dbReference type="NCBI Taxonomy" id="2219663"/>
    <lineage>
        <taxon>Bacteria</taxon>
        <taxon>Bacillati</taxon>
        <taxon>Actinomycetota</taxon>
        <taxon>Actinomycetes</taxon>
        <taxon>Kitasatosporales</taxon>
        <taxon>Streptomycetaceae</taxon>
        <taxon>Streptacidiphilus</taxon>
    </lineage>
</organism>
<evidence type="ECO:0000256" key="3">
    <source>
        <dbReference type="ARBA" id="ARBA00014159"/>
    </source>
</evidence>
<evidence type="ECO:0000256" key="1">
    <source>
        <dbReference type="ARBA" id="ARBA00001964"/>
    </source>
</evidence>
<comment type="catalytic activity">
    <reaction evidence="7">
        <text>N(6)-[(R)-lipoyl]-L-lysyl-[protein] + pyruvate + H(+) = N(6)-[(R)-S(8)-acetyldihydrolipoyl]-L-lysyl-[protein] + CO2</text>
        <dbReference type="Rhea" id="RHEA:19189"/>
        <dbReference type="Rhea" id="RHEA-COMP:10474"/>
        <dbReference type="Rhea" id="RHEA-COMP:10478"/>
        <dbReference type="ChEBI" id="CHEBI:15361"/>
        <dbReference type="ChEBI" id="CHEBI:15378"/>
        <dbReference type="ChEBI" id="CHEBI:16526"/>
        <dbReference type="ChEBI" id="CHEBI:83099"/>
        <dbReference type="ChEBI" id="CHEBI:83111"/>
        <dbReference type="EC" id="1.2.4.1"/>
    </reaction>
</comment>
<evidence type="ECO:0000256" key="2">
    <source>
        <dbReference type="ARBA" id="ARBA00012281"/>
    </source>
</evidence>
<dbReference type="GO" id="GO:0000287">
    <property type="term" value="F:magnesium ion binding"/>
    <property type="evidence" value="ECO:0007669"/>
    <property type="project" value="UniProtKB-ARBA"/>
</dbReference>
<keyword evidence="4 7" id="KW-0560">Oxidoreductase</keyword>
<dbReference type="Gene3D" id="3.40.50.970">
    <property type="match status" value="1"/>
</dbReference>
<keyword evidence="11" id="KW-1185">Reference proteome</keyword>
<keyword evidence="6 7" id="KW-0670">Pyruvate</keyword>
<evidence type="ECO:0000256" key="7">
    <source>
        <dbReference type="RuleBase" id="RU361139"/>
    </source>
</evidence>
<sequence>MTSTTSGSQTGPDREHADRIPAADDTSGPEAEALRDYFRQMTLIRAFELRAAEMYTRAKVGGYCHLNLGEEATCVGLMAALRPTDYLFTTYREHGYALARGAEPGRVMAELFGRTTGLSKGRGGSMHLFDTRLRLLGGYGIVGGQLPPATGAALAISYRTAPGPDSEAVMCLLGDATTNIGAFHEALNLAAVWHLPIVYVIVNNQLGMATPVEAAAGEPDLFKRGCSYRIPGTRVDGGDVLAVRGAARAALEHARGRHRPVLLETVSYRLRGHSVVDPARYRSAEETQRLREKDPLPRFRARLIDDGVLTEEQAARIDAETEQEVIAAVEFADASPPPALEILFDHVYATQTANTPYGLPGDPLPCDQPAPPAPGGR</sequence>
<protein>
    <recommendedName>
        <fullName evidence="3 7">Pyruvate dehydrogenase E1 component subunit alpha</fullName>
        <ecNumber evidence="2 7">1.2.4.1</ecNumber>
    </recommendedName>
</protein>
<evidence type="ECO:0000313" key="10">
    <source>
        <dbReference type="EMBL" id="RAG83344.1"/>
    </source>
</evidence>
<evidence type="ECO:0000313" key="11">
    <source>
        <dbReference type="Proteomes" id="UP000248889"/>
    </source>
</evidence>
<dbReference type="InterPro" id="IPR029061">
    <property type="entry name" value="THDP-binding"/>
</dbReference>
<gene>
    <name evidence="7 10" type="primary">pdhA</name>
    <name evidence="10" type="ORF">DN069_22760</name>
</gene>
<proteinExistence type="predicted"/>
<dbReference type="GO" id="GO:0006086">
    <property type="term" value="P:pyruvate decarboxylation to acetyl-CoA"/>
    <property type="evidence" value="ECO:0007669"/>
    <property type="project" value="InterPro"/>
</dbReference>
<feature type="compositionally biased region" description="Polar residues" evidence="8">
    <location>
        <begin position="1"/>
        <end position="11"/>
    </location>
</feature>
<feature type="compositionally biased region" description="Pro residues" evidence="8">
    <location>
        <begin position="362"/>
        <end position="377"/>
    </location>
</feature>
<dbReference type="InterPro" id="IPR050642">
    <property type="entry name" value="PDH_E1_Alpha_Subunit"/>
</dbReference>
<dbReference type="InterPro" id="IPR001017">
    <property type="entry name" value="DH_E1"/>
</dbReference>
<dbReference type="PANTHER" id="PTHR11516">
    <property type="entry name" value="PYRUVATE DEHYDROGENASE E1 COMPONENT, ALPHA SUBUNIT BACTERIAL AND ORGANELLAR"/>
    <property type="match status" value="1"/>
</dbReference>
<comment type="caution">
    <text evidence="10">The sequence shown here is derived from an EMBL/GenBank/DDBJ whole genome shotgun (WGS) entry which is preliminary data.</text>
</comment>
<dbReference type="Pfam" id="PF00676">
    <property type="entry name" value="E1_dh"/>
    <property type="match status" value="1"/>
</dbReference>
<evidence type="ECO:0000256" key="5">
    <source>
        <dbReference type="ARBA" id="ARBA00023052"/>
    </source>
</evidence>
<dbReference type="GO" id="GO:0004739">
    <property type="term" value="F:pyruvate dehydrogenase (acetyl-transferring) activity"/>
    <property type="evidence" value="ECO:0007669"/>
    <property type="project" value="UniProtKB-UniRule"/>
</dbReference>
<feature type="domain" description="Dehydrogenase E1 component" evidence="9">
    <location>
        <begin position="40"/>
        <end position="339"/>
    </location>
</feature>
<dbReference type="Proteomes" id="UP000248889">
    <property type="component" value="Unassembled WGS sequence"/>
</dbReference>
<dbReference type="EC" id="1.2.4.1" evidence="2 7"/>
<comment type="function">
    <text evidence="7">The pyruvate dehydrogenase complex catalyzes the overall conversion of pyruvate to acetyl-CoA and CO(2).</text>
</comment>
<evidence type="ECO:0000256" key="4">
    <source>
        <dbReference type="ARBA" id="ARBA00023002"/>
    </source>
</evidence>
<accession>A0A2X0IEC9</accession>
<evidence type="ECO:0000256" key="8">
    <source>
        <dbReference type="SAM" id="MobiDB-lite"/>
    </source>
</evidence>
<comment type="subunit">
    <text evidence="7">Heterodimer of an alpha and a beta chain.</text>
</comment>
<dbReference type="CDD" id="cd02000">
    <property type="entry name" value="TPP_E1_PDC_ADC_BCADC"/>
    <property type="match status" value="1"/>
</dbReference>
<evidence type="ECO:0000259" key="9">
    <source>
        <dbReference type="Pfam" id="PF00676"/>
    </source>
</evidence>
<dbReference type="InterPro" id="IPR017597">
    <property type="entry name" value="Pyrv_DH_E1_asu_subgrp-y"/>
</dbReference>
<comment type="cofactor">
    <cofactor evidence="1 7">
        <name>thiamine diphosphate</name>
        <dbReference type="ChEBI" id="CHEBI:58937"/>
    </cofactor>
</comment>
<name>A0A2X0IEC9_9ACTN</name>
<feature type="compositionally biased region" description="Basic and acidic residues" evidence="8">
    <location>
        <begin position="12"/>
        <end position="22"/>
    </location>
</feature>
<feature type="region of interest" description="Disordered" evidence="8">
    <location>
        <begin position="1"/>
        <end position="29"/>
    </location>
</feature>
<feature type="region of interest" description="Disordered" evidence="8">
    <location>
        <begin position="355"/>
        <end position="377"/>
    </location>
</feature>
<keyword evidence="5 7" id="KW-0786">Thiamine pyrophosphate</keyword>
<dbReference type="NCBIfam" id="TIGR03182">
    <property type="entry name" value="PDH_E1_alph_y"/>
    <property type="match status" value="1"/>
</dbReference>
<dbReference type="EMBL" id="QKYN01000089">
    <property type="protein sequence ID" value="RAG83344.1"/>
    <property type="molecule type" value="Genomic_DNA"/>
</dbReference>
<dbReference type="AlphaFoldDB" id="A0A2X0IEC9"/>
<evidence type="ECO:0000256" key="6">
    <source>
        <dbReference type="ARBA" id="ARBA00023317"/>
    </source>
</evidence>
<dbReference type="PANTHER" id="PTHR11516:SF60">
    <property type="entry name" value="PYRUVATE DEHYDROGENASE E1 COMPONENT SUBUNIT ALPHA"/>
    <property type="match status" value="1"/>
</dbReference>
<dbReference type="OrthoDB" id="9766715at2"/>